<sequence>MASGHPGSTLDDVKEPFVPVVALATLGSVDELGRLFRQRKLTKRISTMILDPPQGKVLEAQEVDVHHGLNRKGKLEFSYLIQNNEVTEIKSAYKVNGVLIGGDMLYYFNIGGKKCSLKVPINVKIPTIYDVLIIDTDTSRYIVNVELDKEMEGYCKDYRELVFGLKTLTPEIDGYTTVDSHGKKIIFALYKY</sequence>
<evidence type="ECO:0000313" key="1">
    <source>
        <dbReference type="EMBL" id="AYV82518.1"/>
    </source>
</evidence>
<organism evidence="1">
    <name type="scientific">Hyperionvirus sp</name>
    <dbReference type="NCBI Taxonomy" id="2487770"/>
    <lineage>
        <taxon>Viruses</taxon>
        <taxon>Varidnaviria</taxon>
        <taxon>Bamfordvirae</taxon>
        <taxon>Nucleocytoviricota</taxon>
        <taxon>Megaviricetes</taxon>
        <taxon>Imitervirales</taxon>
        <taxon>Mimiviridae</taxon>
        <taxon>Klosneuvirinae</taxon>
    </lineage>
</organism>
<accession>A0A3G5A5R5</accession>
<name>A0A3G5A5R5_9VIRU</name>
<protein>
    <submittedName>
        <fullName evidence="1">Uncharacterized protein</fullName>
    </submittedName>
</protein>
<proteinExistence type="predicted"/>
<gene>
    <name evidence="1" type="ORF">Hyperionvirus1_97</name>
</gene>
<reference evidence="1" key="1">
    <citation type="submission" date="2018-10" db="EMBL/GenBank/DDBJ databases">
        <title>Hidden diversity of soil giant viruses.</title>
        <authorList>
            <person name="Schulz F."/>
            <person name="Alteio L."/>
            <person name="Goudeau D."/>
            <person name="Ryan E.M."/>
            <person name="Malmstrom R.R."/>
            <person name="Blanchard J."/>
            <person name="Woyke T."/>
        </authorList>
    </citation>
    <scope>NUCLEOTIDE SEQUENCE</scope>
    <source>
        <strain evidence="1">HYV1</strain>
    </source>
</reference>
<dbReference type="EMBL" id="MK072383">
    <property type="protein sequence ID" value="AYV82518.1"/>
    <property type="molecule type" value="Genomic_DNA"/>
</dbReference>